<evidence type="ECO:0000313" key="4">
    <source>
        <dbReference type="Proteomes" id="UP001225316"/>
    </source>
</evidence>
<evidence type="ECO:0000256" key="2">
    <source>
        <dbReference type="SAM" id="SignalP"/>
    </source>
</evidence>
<evidence type="ECO:0000256" key="1">
    <source>
        <dbReference type="SAM" id="MobiDB-lite"/>
    </source>
</evidence>
<evidence type="ECO:0000313" key="3">
    <source>
        <dbReference type="EMBL" id="MDQ8208057.1"/>
    </source>
</evidence>
<feature type="compositionally biased region" description="Polar residues" evidence="1">
    <location>
        <begin position="170"/>
        <end position="180"/>
    </location>
</feature>
<proteinExistence type="predicted"/>
<gene>
    <name evidence="3" type="ORF">QEH52_11095</name>
</gene>
<protein>
    <submittedName>
        <fullName evidence="3">Uncharacterized protein</fullName>
    </submittedName>
</protein>
<dbReference type="PROSITE" id="PS00430">
    <property type="entry name" value="TONB_DEPENDENT_REC_1"/>
    <property type="match status" value="1"/>
</dbReference>
<dbReference type="RefSeq" id="WP_308950474.1">
    <property type="nucleotide sequence ID" value="NZ_JARXHW010000023.1"/>
</dbReference>
<name>A0ABU1AYL6_9BACT</name>
<accession>A0ABU1AYL6</accession>
<organism evidence="3 4">
    <name type="scientific">Thalassobacterium maritimum</name>
    <dbReference type="NCBI Taxonomy" id="3041265"/>
    <lineage>
        <taxon>Bacteria</taxon>
        <taxon>Pseudomonadati</taxon>
        <taxon>Verrucomicrobiota</taxon>
        <taxon>Opitutia</taxon>
        <taxon>Puniceicoccales</taxon>
        <taxon>Coraliomargaritaceae</taxon>
        <taxon>Thalassobacterium</taxon>
    </lineage>
</organism>
<comment type="caution">
    <text evidence="3">The sequence shown here is derived from an EMBL/GenBank/DDBJ whole genome shotgun (WGS) entry which is preliminary data.</text>
</comment>
<feature type="signal peptide" evidence="2">
    <location>
        <begin position="1"/>
        <end position="24"/>
    </location>
</feature>
<keyword evidence="4" id="KW-1185">Reference proteome</keyword>
<keyword evidence="2" id="KW-0732">Signal</keyword>
<reference evidence="3 4" key="1">
    <citation type="submission" date="2023-04" db="EMBL/GenBank/DDBJ databases">
        <title>A novel bacteria isolated from coastal sediment.</title>
        <authorList>
            <person name="Liu X.-J."/>
            <person name="Du Z.-J."/>
        </authorList>
    </citation>
    <scope>NUCLEOTIDE SEQUENCE [LARGE SCALE GENOMIC DNA]</scope>
    <source>
        <strain evidence="3 4">SDUM461003</strain>
    </source>
</reference>
<dbReference type="EMBL" id="JARXHW010000023">
    <property type="protein sequence ID" value="MDQ8208057.1"/>
    <property type="molecule type" value="Genomic_DNA"/>
</dbReference>
<feature type="chain" id="PRO_5046666967" evidence="2">
    <location>
        <begin position="25"/>
        <end position="194"/>
    </location>
</feature>
<dbReference type="InterPro" id="IPR010916">
    <property type="entry name" value="TonB_box_CS"/>
</dbReference>
<sequence length="194" mass="21315">MKSNKMKALVITPFLFLLSLVASADLRDVGYKIGPQLFRYGDSIEIKEVKASSSGFETGETVIVKGTYSLRSHPDAKIGVFVTQTESHGKSEILPGQQMEIIEGDAVFELSIEIRYEGYLHVTFYPTEGGRGFGGVYFGKSKQMKEIEDWTLDWYLGEPLPEGKSGTAPVIQSQVSTSSARSRECESGASLDLN</sequence>
<feature type="region of interest" description="Disordered" evidence="1">
    <location>
        <begin position="165"/>
        <end position="194"/>
    </location>
</feature>
<dbReference type="Proteomes" id="UP001225316">
    <property type="component" value="Unassembled WGS sequence"/>
</dbReference>